<evidence type="ECO:0000256" key="5">
    <source>
        <dbReference type="ARBA" id="ARBA00022448"/>
    </source>
</evidence>
<comment type="caution">
    <text evidence="15">The sequence shown here is derived from an EMBL/GenBank/DDBJ whole genome shotgun (WGS) entry which is preliminary data.</text>
</comment>
<comment type="cofactor">
    <cofactor evidence="1">
        <name>FAD</name>
        <dbReference type="ChEBI" id="CHEBI:57692"/>
    </cofactor>
</comment>
<feature type="active site" description="Proton acceptor" evidence="11">
    <location>
        <position position="281"/>
    </location>
</feature>
<dbReference type="InterPro" id="IPR003953">
    <property type="entry name" value="FAD-dep_OxRdtase_2_FAD-bd"/>
</dbReference>
<dbReference type="Proteomes" id="UP001595660">
    <property type="component" value="Unassembled WGS sequence"/>
</dbReference>
<dbReference type="InterPro" id="IPR037099">
    <property type="entry name" value="Fum_R/Succ_DH_flav-like_C_sf"/>
</dbReference>
<feature type="domain" description="Fumarate reductase/succinate dehydrogenase flavoprotein-like C-terminal" evidence="14">
    <location>
        <begin position="486"/>
        <end position="615"/>
    </location>
</feature>
<dbReference type="GO" id="GO:0008177">
    <property type="term" value="F:succinate dehydrogenase (quinone) activity"/>
    <property type="evidence" value="ECO:0007669"/>
    <property type="project" value="UniProtKB-EC"/>
</dbReference>
<dbReference type="Gene3D" id="1.20.58.100">
    <property type="entry name" value="Fumarate reductase/succinate dehydrogenase flavoprotein-like, C-terminal domain"/>
    <property type="match status" value="1"/>
</dbReference>
<proteinExistence type="inferred from homology"/>
<dbReference type="PANTHER" id="PTHR11632">
    <property type="entry name" value="SUCCINATE DEHYDROGENASE 2 FLAVOPROTEIN SUBUNIT"/>
    <property type="match status" value="1"/>
</dbReference>
<dbReference type="PIRSF" id="PIRSF000171">
    <property type="entry name" value="SDHA_APRA_LASPO"/>
    <property type="match status" value="1"/>
</dbReference>
<dbReference type="InterPro" id="IPR027477">
    <property type="entry name" value="Succ_DH/fumarate_Rdtase_cat_sf"/>
</dbReference>
<dbReference type="EC" id="1.3.5.1" evidence="4"/>
<keyword evidence="16" id="KW-1185">Reference proteome</keyword>
<protein>
    <recommendedName>
        <fullName evidence="4">succinate dehydrogenase</fullName>
        <ecNumber evidence="4">1.3.5.1</ecNumber>
    </recommendedName>
</protein>
<dbReference type="InterPro" id="IPR030664">
    <property type="entry name" value="SdhA/FrdA/AprA"/>
</dbReference>
<keyword evidence="6" id="KW-0285">Flavoprotein</keyword>
<dbReference type="PRINTS" id="PR00368">
    <property type="entry name" value="FADPNR"/>
</dbReference>
<dbReference type="EMBL" id="JBHRWN010000002">
    <property type="protein sequence ID" value="MFC3476609.1"/>
    <property type="molecule type" value="Genomic_DNA"/>
</dbReference>
<evidence type="ECO:0000313" key="16">
    <source>
        <dbReference type="Proteomes" id="UP001595660"/>
    </source>
</evidence>
<dbReference type="GeneID" id="69117477"/>
<name>A0ABD5NBN9_9EURY</name>
<dbReference type="Pfam" id="PF00890">
    <property type="entry name" value="FAD_binding_2"/>
    <property type="match status" value="1"/>
</dbReference>
<organism evidence="15 16">
    <name type="scientific">Halobacterium litoreum</name>
    <dbReference type="NCBI Taxonomy" id="2039234"/>
    <lineage>
        <taxon>Archaea</taxon>
        <taxon>Methanobacteriati</taxon>
        <taxon>Methanobacteriota</taxon>
        <taxon>Stenosarchaea group</taxon>
        <taxon>Halobacteria</taxon>
        <taxon>Halobacteriales</taxon>
        <taxon>Halobacteriaceae</taxon>
        <taxon>Halobacterium</taxon>
    </lineage>
</organism>
<dbReference type="PRINTS" id="PR00411">
    <property type="entry name" value="PNDRDTASEI"/>
</dbReference>
<dbReference type="InterPro" id="IPR036188">
    <property type="entry name" value="FAD/NAD-bd_sf"/>
</dbReference>
<keyword evidence="5" id="KW-0813">Transport</keyword>
<evidence type="ECO:0000256" key="11">
    <source>
        <dbReference type="PIRSR" id="PIRSR000171-1"/>
    </source>
</evidence>
<feature type="region of interest" description="Disordered" evidence="12">
    <location>
        <begin position="424"/>
        <end position="456"/>
    </location>
</feature>
<evidence type="ECO:0000256" key="10">
    <source>
        <dbReference type="ARBA" id="ARBA00023136"/>
    </source>
</evidence>
<feature type="domain" description="FAD-dependent oxidoreductase 2 FAD-binding" evidence="13">
    <location>
        <begin position="5"/>
        <end position="387"/>
    </location>
</feature>
<evidence type="ECO:0000256" key="1">
    <source>
        <dbReference type="ARBA" id="ARBA00001974"/>
    </source>
</evidence>
<evidence type="ECO:0000256" key="2">
    <source>
        <dbReference type="ARBA" id="ARBA00004170"/>
    </source>
</evidence>
<keyword evidence="7" id="KW-0274">FAD</keyword>
<dbReference type="InterPro" id="IPR015939">
    <property type="entry name" value="Fum_Rdtase/Succ_DH_flav-like_C"/>
</dbReference>
<dbReference type="SUPFAM" id="SSF56425">
    <property type="entry name" value="Succinate dehydrogenase/fumarate reductase flavoprotein, catalytic domain"/>
    <property type="match status" value="1"/>
</dbReference>
<dbReference type="SUPFAM" id="SSF46977">
    <property type="entry name" value="Succinate dehydrogenase/fumarate reductase flavoprotein C-terminal domain"/>
    <property type="match status" value="1"/>
</dbReference>
<dbReference type="Gene3D" id="3.90.700.10">
    <property type="entry name" value="Succinate dehydrogenase/fumarate reductase flavoprotein, catalytic domain"/>
    <property type="match status" value="1"/>
</dbReference>
<evidence type="ECO:0000256" key="9">
    <source>
        <dbReference type="ARBA" id="ARBA00023002"/>
    </source>
</evidence>
<dbReference type="PROSITE" id="PS00504">
    <property type="entry name" value="FRD_SDH_FAD_BINDING"/>
    <property type="match status" value="1"/>
</dbReference>
<keyword evidence="8" id="KW-0249">Electron transport</keyword>
<evidence type="ECO:0000256" key="4">
    <source>
        <dbReference type="ARBA" id="ARBA00012792"/>
    </source>
</evidence>
<evidence type="ECO:0000256" key="3">
    <source>
        <dbReference type="ARBA" id="ARBA00008040"/>
    </source>
</evidence>
<dbReference type="FunFam" id="3.90.700.10:FF:000001">
    <property type="entry name" value="Mitochondrial succinate dehydrogenase flavoprotein subunit"/>
    <property type="match status" value="1"/>
</dbReference>
<reference evidence="15 16" key="1">
    <citation type="journal article" date="2019" name="Int. J. Syst. Evol. Microbiol.">
        <title>The Global Catalogue of Microorganisms (GCM) 10K type strain sequencing project: providing services to taxonomists for standard genome sequencing and annotation.</title>
        <authorList>
            <consortium name="The Broad Institute Genomics Platform"/>
            <consortium name="The Broad Institute Genome Sequencing Center for Infectious Disease"/>
            <person name="Wu L."/>
            <person name="Ma J."/>
        </authorList>
    </citation>
    <scope>NUCLEOTIDE SEQUENCE [LARGE SCALE GENOMIC DNA]</scope>
    <source>
        <strain evidence="15 16">CGMCC 1.12562</strain>
    </source>
</reference>
<comment type="subcellular location">
    <subcellularLocation>
        <location evidence="2">Membrane</location>
        <topology evidence="2">Peripheral membrane protein</topology>
    </subcellularLocation>
</comment>
<accession>A0ABD5NBN9</accession>
<dbReference type="SUPFAM" id="SSF51905">
    <property type="entry name" value="FAD/NAD(P)-binding domain"/>
    <property type="match status" value="1"/>
</dbReference>
<evidence type="ECO:0000313" key="15">
    <source>
        <dbReference type="EMBL" id="MFC3476609.1"/>
    </source>
</evidence>
<gene>
    <name evidence="15" type="ORF">ACFOKC_02615</name>
</gene>
<dbReference type="InterPro" id="IPR003952">
    <property type="entry name" value="FRD_SDH_FAD_BS"/>
</dbReference>
<comment type="similarity">
    <text evidence="3">Belongs to the FAD-dependent oxidoreductase 2 family. FRD/SDH subfamily.</text>
</comment>
<evidence type="ECO:0000256" key="7">
    <source>
        <dbReference type="ARBA" id="ARBA00022827"/>
    </source>
</evidence>
<dbReference type="GO" id="GO:0016020">
    <property type="term" value="C:membrane"/>
    <property type="evidence" value="ECO:0007669"/>
    <property type="project" value="UniProtKB-SubCell"/>
</dbReference>
<evidence type="ECO:0000259" key="13">
    <source>
        <dbReference type="Pfam" id="PF00890"/>
    </source>
</evidence>
<evidence type="ECO:0000256" key="6">
    <source>
        <dbReference type="ARBA" id="ARBA00022630"/>
    </source>
</evidence>
<sequence>MYEHDVIVVGGGGAGLRAAIAAHEEGADVAIVTKLHPVRSHTGAAEGGINAALRDGDSWEDHAYDTMKGADYLSDAPAVDTFAQTAPEEVIQLEHWGMPFSREDDGRVSQRPFGGLSFPRTTYAGAETGHHMLHTLYEQVVKRGIEVYDEWYVSQVAVTDEDDPNERDCHGVVAWDVQTGEIAGFRAREGVVLATGGLGQAFDHTTNAVANTGDGVAIAYRAGVPMEDMEMIQFHPTTLPSTGVLISEGVRGEGGILYNSEGERFMFEYGYATNDGELASRDVVARAELTEVNEGRGVEDEYVYLDMRHLGEERITDRLENILHLAEDFEGVNGLEEPMPVKPGQHYAMGGIEVNEHGETCIDGLYAAGECACVSLHGANRLGGNALPELIVFGARAGRHAAGADMPEPKIETGPYDDAEREELGVPVGAPDGDADAVEPAADGGEAVDADDRSPDAVVEATAEAERERIDTLLEREDGVNHADVRSDLQESMTANVNVFREEEGLKQALRDIQRARERYQDVYVADKSRTFNTDLQHTIETRNLLDVAEAITMGALARDEFRGAHWRKEHQERKDDEWLKHTMVSWNDGEPELWYRPAILEGDEQTYEPKERSY</sequence>
<dbReference type="AlphaFoldDB" id="A0ABD5NBN9"/>
<dbReference type="Gene3D" id="3.50.50.60">
    <property type="entry name" value="FAD/NAD(P)-binding domain"/>
    <property type="match status" value="1"/>
</dbReference>
<keyword evidence="9" id="KW-0560">Oxidoreductase</keyword>
<keyword evidence="10" id="KW-0472">Membrane</keyword>
<evidence type="ECO:0000256" key="8">
    <source>
        <dbReference type="ARBA" id="ARBA00022982"/>
    </source>
</evidence>
<dbReference type="Pfam" id="PF02910">
    <property type="entry name" value="Succ_DH_flav_C"/>
    <property type="match status" value="1"/>
</dbReference>
<evidence type="ECO:0000256" key="12">
    <source>
        <dbReference type="SAM" id="MobiDB-lite"/>
    </source>
</evidence>
<dbReference type="PANTHER" id="PTHR11632:SF51">
    <property type="entry name" value="SUCCINATE DEHYDROGENASE [UBIQUINONE] FLAVOPROTEIN SUBUNIT, MITOCHONDRIAL"/>
    <property type="match status" value="1"/>
</dbReference>
<evidence type="ECO:0000259" key="14">
    <source>
        <dbReference type="Pfam" id="PF02910"/>
    </source>
</evidence>
<dbReference type="RefSeq" id="WP_232572243.1">
    <property type="nucleotide sequence ID" value="NZ_CP089466.1"/>
</dbReference>